<dbReference type="HOGENOM" id="CLU_1552049_0_0_10"/>
<accession>G5HBE7</accession>
<evidence type="ECO:0000313" key="2">
    <source>
        <dbReference type="Proteomes" id="UP000006008"/>
    </source>
</evidence>
<sequence>MLSGSREGQTLRVFDIPANLINRWDQFTYLKNKGCYLAKGNLESDGILSHEQILKADPASLQSFVRSFAPEAIYMPRRAYDYASLTLAGSHAMESFQCSEKQRFSYDEQFKTINRNISRCGDMNQKATLYRERGKIANDIIGRDFPEYENSQVLKEKIIPEYPKRQSRGRGL</sequence>
<gene>
    <name evidence="1" type="ORF">HMPREF9450_01962</name>
</gene>
<dbReference type="AlphaFoldDB" id="G5HBE7"/>
<evidence type="ECO:0000313" key="1">
    <source>
        <dbReference type="EMBL" id="EHB91913.1"/>
    </source>
</evidence>
<name>G5HBE7_9BACT</name>
<dbReference type="STRING" id="742725.HMPREF9450_01962"/>
<comment type="caution">
    <text evidence="1">The sequence shown here is derived from an EMBL/GenBank/DDBJ whole genome shotgun (WGS) entry which is preliminary data.</text>
</comment>
<keyword evidence="2" id="KW-1185">Reference proteome</keyword>
<proteinExistence type="predicted"/>
<dbReference type="EMBL" id="ADLD01000013">
    <property type="protein sequence ID" value="EHB91913.1"/>
    <property type="molecule type" value="Genomic_DNA"/>
</dbReference>
<dbReference type="Proteomes" id="UP000006008">
    <property type="component" value="Unassembled WGS sequence"/>
</dbReference>
<dbReference type="PATRIC" id="fig|742725.3.peg.2058"/>
<organism evidence="1 2">
    <name type="scientific">Alistipes indistinctus YIT 12060</name>
    <dbReference type="NCBI Taxonomy" id="742725"/>
    <lineage>
        <taxon>Bacteria</taxon>
        <taxon>Pseudomonadati</taxon>
        <taxon>Bacteroidota</taxon>
        <taxon>Bacteroidia</taxon>
        <taxon>Bacteroidales</taxon>
        <taxon>Rikenellaceae</taxon>
        <taxon>Alistipes</taxon>
    </lineage>
</organism>
<protein>
    <submittedName>
        <fullName evidence="1">Uncharacterized protein</fullName>
    </submittedName>
</protein>
<reference evidence="1 2" key="1">
    <citation type="submission" date="2011-08" db="EMBL/GenBank/DDBJ databases">
        <title>The Genome Sequence of Alistipes indistinctus YIT 12060.</title>
        <authorList>
            <consortium name="The Broad Institute Genome Sequencing Platform"/>
            <person name="Earl A."/>
            <person name="Ward D."/>
            <person name="Feldgarden M."/>
            <person name="Gevers D."/>
            <person name="Morotomi M."/>
            <person name="Young S.K."/>
            <person name="Zeng Q."/>
            <person name="Gargeya S."/>
            <person name="Fitzgerald M."/>
            <person name="Haas B."/>
            <person name="Abouelleil A."/>
            <person name="Alvarado L."/>
            <person name="Arachchi H.M."/>
            <person name="Berlin A."/>
            <person name="Brown A."/>
            <person name="Chapman S.B."/>
            <person name="Chen Z."/>
            <person name="Dunbar C."/>
            <person name="Freedman E."/>
            <person name="Gearin G."/>
            <person name="Gellesch M."/>
            <person name="Goldberg J."/>
            <person name="Griggs A."/>
            <person name="Gujja S."/>
            <person name="Heiman D."/>
            <person name="Howarth C."/>
            <person name="Larson L."/>
            <person name="Lui A."/>
            <person name="MacDonald P.J.P."/>
            <person name="Montmayeur A."/>
            <person name="Murphy C."/>
            <person name="Neiman D."/>
            <person name="Pearson M."/>
            <person name="Priest M."/>
            <person name="Roberts A."/>
            <person name="Saif S."/>
            <person name="Shea T."/>
            <person name="Shenoy N."/>
            <person name="Sisk P."/>
            <person name="Stolte C."/>
            <person name="Sykes S."/>
            <person name="Wortman J."/>
            <person name="Nusbaum C."/>
            <person name="Birren B."/>
        </authorList>
    </citation>
    <scope>NUCLEOTIDE SEQUENCE [LARGE SCALE GENOMIC DNA]</scope>
    <source>
        <strain evidence="1 2">YIT 12060</strain>
    </source>
</reference>